<accession>A0A1T0CV34</accession>
<dbReference type="EMBL" id="MUYV01000002">
    <property type="protein sequence ID" value="OOS26182.1"/>
    <property type="molecule type" value="Genomic_DNA"/>
</dbReference>
<protein>
    <recommendedName>
        <fullName evidence="3">Peptidase S9 prolyl oligopeptidase catalytic domain-containing protein</fullName>
    </recommendedName>
</protein>
<evidence type="ECO:0000313" key="1">
    <source>
        <dbReference type="EMBL" id="OOS26182.1"/>
    </source>
</evidence>
<dbReference type="SUPFAM" id="SSF53474">
    <property type="entry name" value="alpha/beta-Hydrolases"/>
    <property type="match status" value="1"/>
</dbReference>
<evidence type="ECO:0008006" key="3">
    <source>
        <dbReference type="Google" id="ProtNLM"/>
    </source>
</evidence>
<comment type="caution">
    <text evidence="1">The sequence shown here is derived from an EMBL/GenBank/DDBJ whole genome shotgun (WGS) entry which is preliminary data.</text>
</comment>
<keyword evidence="2" id="KW-1185">Reference proteome</keyword>
<dbReference type="STRING" id="573983.B0681_03320"/>
<dbReference type="InterPro" id="IPR029058">
    <property type="entry name" value="AB_hydrolase_fold"/>
</dbReference>
<dbReference type="Gene3D" id="3.40.50.1820">
    <property type="entry name" value="alpha/beta hydrolase"/>
    <property type="match status" value="1"/>
</dbReference>
<dbReference type="AlphaFoldDB" id="A0A1T0CV34"/>
<dbReference type="Proteomes" id="UP000190683">
    <property type="component" value="Unassembled WGS sequence"/>
</dbReference>
<reference evidence="1 2" key="1">
    <citation type="submission" date="2017-02" db="EMBL/GenBank/DDBJ databases">
        <title>Draft genome sequence of Moraxella porci CCUG 54912T type strain.</title>
        <authorList>
            <person name="Salva-Serra F."/>
            <person name="Engstrom-Jakobsson H."/>
            <person name="Thorell K."/>
            <person name="Jaen-Luchoro D."/>
            <person name="Gonzales-Siles L."/>
            <person name="Karlsson R."/>
            <person name="Yazdan S."/>
            <person name="Boulund F."/>
            <person name="Johnning A."/>
            <person name="Engstrand L."/>
            <person name="Kristiansson E."/>
            <person name="Moore E."/>
        </authorList>
    </citation>
    <scope>NUCLEOTIDE SEQUENCE [LARGE SCALE GENOMIC DNA]</scope>
    <source>
        <strain evidence="1 2">CCUG 54912</strain>
    </source>
</reference>
<dbReference type="RefSeq" id="WP_078317330.1">
    <property type="nucleotide sequence ID" value="NZ_MUYV01000002.1"/>
</dbReference>
<organism evidence="1 2">
    <name type="scientific">Moraxella porci DSM 25326</name>
    <dbReference type="NCBI Taxonomy" id="573983"/>
    <lineage>
        <taxon>Bacteria</taxon>
        <taxon>Pseudomonadati</taxon>
        <taxon>Pseudomonadota</taxon>
        <taxon>Gammaproteobacteria</taxon>
        <taxon>Moraxellales</taxon>
        <taxon>Moraxellaceae</taxon>
        <taxon>Moraxella</taxon>
    </lineage>
</organism>
<evidence type="ECO:0000313" key="2">
    <source>
        <dbReference type="Proteomes" id="UP000190683"/>
    </source>
</evidence>
<proteinExistence type="predicted"/>
<sequence length="426" mass="48777">MLVENIINSRWAIYINGWYQNSNISFLENGTIESDGTEGFANWLHSNGELIISDELNKVSYKLSYIQEANIWLSVSNFRKSNNNVLLSSLDLGEHLIDTANPVTSAIANKSALYKSPKGEVWGSLFFGIDGKIYNYHNDNEKYWKVENDKLYILNQNMENNLVSQKITLGQKILSLAMNQIHGDAKHHLTFTQEYNSNKALNYLKVDLSFSNKSDTLMVIFNSAGEEYNGHSVQYEFFNTPLMHDLDYIRVAQSAPSRWYLDDMDIIKQLIKSREYKNIVCIGMSMGGYAAMWIAETLSQEDKITSYHAIAIQVLSSIDKLFLIDLKKKESDEKRSKTPTYDIVDDYAKEGVELDIVRFLKVKKKNVSHYVVFDALNETEEFNALRLFSDRVKTISMPYGTDHSDGCYRIYHAGVVDKILGKILES</sequence>
<gene>
    <name evidence="1" type="ORF">B0681_03320</name>
</gene>
<name>A0A1T0CV34_9GAMM</name>